<keyword evidence="2" id="KW-1133">Transmembrane helix</keyword>
<feature type="transmembrane region" description="Helical" evidence="2">
    <location>
        <begin position="12"/>
        <end position="29"/>
    </location>
</feature>
<name>A0AAU6WKN6_9FLAO</name>
<dbReference type="Proteomes" id="UP001463665">
    <property type="component" value="Chromosome"/>
</dbReference>
<keyword evidence="2" id="KW-0472">Membrane</keyword>
<accession>A0AAU6WKN6</accession>
<protein>
    <submittedName>
        <fullName evidence="3">Uncharacterized protein</fullName>
    </submittedName>
</protein>
<sequence>MDLFTIKYSTFHVNKVSFVIFVVIIGQFIEKGGLGSAQPPDGHSFTDANEKIFDF</sequence>
<reference evidence="3 4" key="1">
    <citation type="submission" date="2024-04" db="EMBL/GenBank/DDBJ databases">
        <title>Genome sequencing and assembly of rice foliar adapted Chryseobacterium endophyticum OsEnb-ALM-A6.</title>
        <authorList>
            <person name="Kumar S."/>
            <person name="Javed M."/>
            <person name="Chouhan V."/>
            <person name="Charishma K."/>
            <person name="Patel A."/>
            <person name="Kumar M."/>
            <person name="Sahu K.P."/>
            <person name="Kumar A."/>
        </authorList>
    </citation>
    <scope>NUCLEOTIDE SEQUENCE [LARGE SCALE GENOMIC DNA]</scope>
    <source>
        <strain evidence="3 4">OsEnb-ALM-A6</strain>
    </source>
</reference>
<dbReference type="EMBL" id="CP154834">
    <property type="protein sequence ID" value="XAO73311.1"/>
    <property type="molecule type" value="Genomic_DNA"/>
</dbReference>
<keyword evidence="2" id="KW-0812">Transmembrane</keyword>
<evidence type="ECO:0000256" key="1">
    <source>
        <dbReference type="SAM" id="MobiDB-lite"/>
    </source>
</evidence>
<keyword evidence="4" id="KW-1185">Reference proteome</keyword>
<organism evidence="3 4">
    <name type="scientific">Chryseobacterium endophyticum</name>
    <dbReference type="NCBI Taxonomy" id="1854762"/>
    <lineage>
        <taxon>Bacteria</taxon>
        <taxon>Pseudomonadati</taxon>
        <taxon>Bacteroidota</taxon>
        <taxon>Flavobacteriia</taxon>
        <taxon>Flavobacteriales</taxon>
        <taxon>Weeksellaceae</taxon>
        <taxon>Chryseobacterium group</taxon>
        <taxon>Chryseobacterium</taxon>
    </lineage>
</organism>
<feature type="region of interest" description="Disordered" evidence="1">
    <location>
        <begin position="35"/>
        <end position="55"/>
    </location>
</feature>
<dbReference type="AlphaFoldDB" id="A0AAU6WKN6"/>
<dbReference type="RefSeq" id="WP_345765833.1">
    <property type="nucleotide sequence ID" value="NZ_CP154834.1"/>
</dbReference>
<proteinExistence type="predicted"/>
<evidence type="ECO:0000256" key="2">
    <source>
        <dbReference type="SAM" id="Phobius"/>
    </source>
</evidence>
<gene>
    <name evidence="3" type="ORF">AAFP95_16295</name>
</gene>
<evidence type="ECO:0000313" key="4">
    <source>
        <dbReference type="Proteomes" id="UP001463665"/>
    </source>
</evidence>
<evidence type="ECO:0000313" key="3">
    <source>
        <dbReference type="EMBL" id="XAO73311.1"/>
    </source>
</evidence>